<sequence length="352" mass="38800">MPFDPFSWFRRSNSIPPSVEEPPMQPVAERRQDQCPQPRGQWAVHAFLVNGSVYLVHEARDEAQEEVNASLARSGSILSRLRQLWTGAPPPGPPVPEIRQSYDRDVHGLHLFPVHSPSDEGALNPTMLSHRAAEHERAGWHRGRIVQEPQDNPGFEDSGAPSSNVAEAGSRRSLRSVPYPDSPTVPGHHVFPAPDTVRWPFISCSDPSSPEPEENLDEESDVHQYDYTLWRDARRHVLLVTGGDNEALRSCTATIVNTNPTSGRSSGSETLVATPRTLSLALAAASTSERTEQEEDQDVEETVAVRSVRVTRVGPPVLVNMSQLNRSQVEETDLGSVSPDDLYDDLPSHPSS</sequence>
<keyword evidence="3" id="KW-1185">Reference proteome</keyword>
<feature type="region of interest" description="Disordered" evidence="1">
    <location>
        <begin position="144"/>
        <end position="186"/>
    </location>
</feature>
<evidence type="ECO:0000256" key="1">
    <source>
        <dbReference type="SAM" id="MobiDB-lite"/>
    </source>
</evidence>
<dbReference type="AlphaFoldDB" id="A0A9W8SHW6"/>
<dbReference type="EMBL" id="JAOQAZ010000001">
    <property type="protein sequence ID" value="KAJ4271963.1"/>
    <property type="molecule type" value="Genomic_DNA"/>
</dbReference>
<gene>
    <name evidence="2" type="ORF">NW762_000672</name>
</gene>
<feature type="region of interest" description="Disordered" evidence="1">
    <location>
        <begin position="1"/>
        <end position="37"/>
    </location>
</feature>
<protein>
    <submittedName>
        <fullName evidence="2">Uncharacterized protein</fullName>
    </submittedName>
</protein>
<evidence type="ECO:0000313" key="2">
    <source>
        <dbReference type="EMBL" id="KAJ4271963.1"/>
    </source>
</evidence>
<proteinExistence type="predicted"/>
<name>A0A9W8SHW6_9HYPO</name>
<comment type="caution">
    <text evidence="2">The sequence shown here is derived from an EMBL/GenBank/DDBJ whole genome shotgun (WGS) entry which is preliminary data.</text>
</comment>
<accession>A0A9W8SHW6</accession>
<dbReference type="Proteomes" id="UP001152049">
    <property type="component" value="Unassembled WGS sequence"/>
</dbReference>
<feature type="region of interest" description="Disordered" evidence="1">
    <location>
        <begin position="322"/>
        <end position="352"/>
    </location>
</feature>
<reference evidence="2" key="1">
    <citation type="submission" date="2022-09" db="EMBL/GenBank/DDBJ databases">
        <title>Fusarium specimens isolated from Avocado Roots.</title>
        <authorList>
            <person name="Stajich J."/>
            <person name="Roper C."/>
            <person name="Heimlech-Rivalta G."/>
        </authorList>
    </citation>
    <scope>NUCLEOTIDE SEQUENCE</scope>
    <source>
        <strain evidence="2">CF00136</strain>
    </source>
</reference>
<organism evidence="2 3">
    <name type="scientific">Fusarium torreyae</name>
    <dbReference type="NCBI Taxonomy" id="1237075"/>
    <lineage>
        <taxon>Eukaryota</taxon>
        <taxon>Fungi</taxon>
        <taxon>Dikarya</taxon>
        <taxon>Ascomycota</taxon>
        <taxon>Pezizomycotina</taxon>
        <taxon>Sordariomycetes</taxon>
        <taxon>Hypocreomycetidae</taxon>
        <taxon>Hypocreales</taxon>
        <taxon>Nectriaceae</taxon>
        <taxon>Fusarium</taxon>
    </lineage>
</organism>
<evidence type="ECO:0000313" key="3">
    <source>
        <dbReference type="Proteomes" id="UP001152049"/>
    </source>
</evidence>
<dbReference type="OrthoDB" id="5106955at2759"/>